<feature type="chain" id="PRO_5021491976" description="glycerophosphodiester phosphodiesterase" evidence="7">
    <location>
        <begin position="38"/>
        <end position="452"/>
    </location>
</feature>
<name>A0A508A3E0_9GAMM</name>
<dbReference type="InterPro" id="IPR030395">
    <property type="entry name" value="GP_PDE_dom"/>
</dbReference>
<protein>
    <recommendedName>
        <fullName evidence="2">glycerophosphodiester phosphodiesterase</fullName>
        <ecNumber evidence="2">3.1.4.46</ecNumber>
    </recommendedName>
</protein>
<dbReference type="Gene3D" id="3.20.20.190">
    <property type="entry name" value="Phosphatidylinositol (PI) phosphodiesterase"/>
    <property type="match status" value="1"/>
</dbReference>
<dbReference type="Proteomes" id="UP000318212">
    <property type="component" value="Unassembled WGS sequence"/>
</dbReference>
<evidence type="ECO:0000313" key="9">
    <source>
        <dbReference type="EMBL" id="TQD44416.1"/>
    </source>
</evidence>
<dbReference type="PANTHER" id="PTHR43620:SF7">
    <property type="entry name" value="GLYCEROPHOSPHODIESTER PHOSPHODIESTERASE GDPD5-RELATED"/>
    <property type="match status" value="1"/>
</dbReference>
<evidence type="ECO:0000256" key="7">
    <source>
        <dbReference type="SAM" id="SignalP"/>
    </source>
</evidence>
<evidence type="ECO:0000256" key="6">
    <source>
        <dbReference type="ARBA" id="ARBA00047512"/>
    </source>
</evidence>
<keyword evidence="5" id="KW-0378">Hydrolase</keyword>
<evidence type="ECO:0000256" key="1">
    <source>
        <dbReference type="ARBA" id="ARBA00007277"/>
    </source>
</evidence>
<accession>A0A508A3E0</accession>
<organism evidence="9 10">
    <name type="scientific">Marilutibacter aestuarii</name>
    <dbReference type="NCBI Taxonomy" id="1706195"/>
    <lineage>
        <taxon>Bacteria</taxon>
        <taxon>Pseudomonadati</taxon>
        <taxon>Pseudomonadota</taxon>
        <taxon>Gammaproteobacteria</taxon>
        <taxon>Lysobacterales</taxon>
        <taxon>Lysobacteraceae</taxon>
        <taxon>Marilutibacter</taxon>
    </lineage>
</organism>
<evidence type="ECO:0000256" key="4">
    <source>
        <dbReference type="ARBA" id="ARBA00022798"/>
    </source>
</evidence>
<dbReference type="GO" id="GO:0006629">
    <property type="term" value="P:lipid metabolic process"/>
    <property type="evidence" value="ECO:0007669"/>
    <property type="project" value="InterPro"/>
</dbReference>
<dbReference type="RefSeq" id="WP_141518568.1">
    <property type="nucleotide sequence ID" value="NZ_VICE01000090.1"/>
</dbReference>
<dbReference type="PROSITE" id="PS51704">
    <property type="entry name" value="GP_PDE"/>
    <property type="match status" value="1"/>
</dbReference>
<dbReference type="PANTHER" id="PTHR43620">
    <property type="entry name" value="GLYCEROPHOSPHORYL DIESTER PHOSPHODIESTERASE"/>
    <property type="match status" value="1"/>
</dbReference>
<dbReference type="GO" id="GO:0042597">
    <property type="term" value="C:periplasmic space"/>
    <property type="evidence" value="ECO:0007669"/>
    <property type="project" value="TreeGrafter"/>
</dbReference>
<dbReference type="GO" id="GO:0006071">
    <property type="term" value="P:glycerol metabolic process"/>
    <property type="evidence" value="ECO:0007669"/>
    <property type="project" value="UniProtKB-KW"/>
</dbReference>
<evidence type="ECO:0000256" key="2">
    <source>
        <dbReference type="ARBA" id="ARBA00012247"/>
    </source>
</evidence>
<dbReference type="SUPFAM" id="SSF51695">
    <property type="entry name" value="PLC-like phosphodiesterases"/>
    <property type="match status" value="1"/>
</dbReference>
<dbReference type="EC" id="3.1.4.46" evidence="2"/>
<evidence type="ECO:0000313" key="10">
    <source>
        <dbReference type="Proteomes" id="UP000318212"/>
    </source>
</evidence>
<keyword evidence="10" id="KW-1185">Reference proteome</keyword>
<evidence type="ECO:0000259" key="8">
    <source>
        <dbReference type="PROSITE" id="PS51704"/>
    </source>
</evidence>
<dbReference type="EMBL" id="VICE01000090">
    <property type="protein sequence ID" value="TQD44416.1"/>
    <property type="molecule type" value="Genomic_DNA"/>
</dbReference>
<dbReference type="InterPro" id="IPR017946">
    <property type="entry name" value="PLC-like_Pdiesterase_TIM-brl"/>
</dbReference>
<dbReference type="GO" id="GO:0008889">
    <property type="term" value="F:glycerophosphodiester phosphodiesterase activity"/>
    <property type="evidence" value="ECO:0007669"/>
    <property type="project" value="UniProtKB-EC"/>
</dbReference>
<feature type="signal peptide" evidence="7">
    <location>
        <begin position="1"/>
        <end position="37"/>
    </location>
</feature>
<sequence length="452" mass="48982">MNPDTPVAPCRRATARRRLACLLLAGCSVTHGLPALAAGPSAADGAKAHAAPSHHRPRAPRDGLIVIAHRGASGYRPEHTLEAYRLAIRQGADFIEPDLVATRDGVLIARHENEISGTTDVARHPEFADRRTTKRVDGQLVTGWFTEDFTLAEIRRLRARERIPGIRPDNARFDGLYTIPTFAEILRLAARESRGHRRIGVYPETKHPTYFAREGRRLDGSPIGISLGQALVETLVEEGFTDPRRVFIQSFEFENLIELHEAIMPAAGVDLPLVQLYDDLDTAVPYDLAYNVAQGRDLATVYGELGSKVEGGLQAGTPYGAFATPAVLGWMKANYASGVGPWKGNLLPRAPLAPPVDGDGDGEAEVVSRSTARVHPMLGDALAQGLLVHPYTLRAEEGYLAQAPNGNVATALAEAVQLYGLGVNGFFIDQPDVGVAARDIFREINRPLIEGR</sequence>
<comment type="caution">
    <text evidence="9">The sequence shown here is derived from an EMBL/GenBank/DDBJ whole genome shotgun (WGS) entry which is preliminary data.</text>
</comment>
<keyword evidence="3 7" id="KW-0732">Signal</keyword>
<keyword evidence="4" id="KW-0319">Glycerol metabolism</keyword>
<proteinExistence type="inferred from homology"/>
<dbReference type="AlphaFoldDB" id="A0A508A3E0"/>
<dbReference type="OrthoDB" id="9795622at2"/>
<gene>
    <name evidence="9" type="ORF">FKV25_09530</name>
</gene>
<feature type="domain" description="GP-PDE" evidence="8">
    <location>
        <begin position="64"/>
        <end position="438"/>
    </location>
</feature>
<dbReference type="Pfam" id="PF03009">
    <property type="entry name" value="GDPD"/>
    <property type="match status" value="1"/>
</dbReference>
<comment type="catalytic activity">
    <reaction evidence="6">
        <text>a sn-glycero-3-phosphodiester + H2O = an alcohol + sn-glycerol 3-phosphate + H(+)</text>
        <dbReference type="Rhea" id="RHEA:12969"/>
        <dbReference type="ChEBI" id="CHEBI:15377"/>
        <dbReference type="ChEBI" id="CHEBI:15378"/>
        <dbReference type="ChEBI" id="CHEBI:30879"/>
        <dbReference type="ChEBI" id="CHEBI:57597"/>
        <dbReference type="ChEBI" id="CHEBI:83408"/>
        <dbReference type="EC" id="3.1.4.46"/>
    </reaction>
</comment>
<reference evidence="9 10" key="1">
    <citation type="submission" date="2019-06" db="EMBL/GenBank/DDBJ databases">
        <title>Lysobacter alkalisoli sp. nov. isolated from saline soil.</title>
        <authorList>
            <person name="Sun J.-Q."/>
            <person name="Xu L."/>
        </authorList>
    </citation>
    <scope>NUCLEOTIDE SEQUENCE [LARGE SCALE GENOMIC DNA]</scope>
    <source>
        <strain evidence="9 10">JCM 31130</strain>
    </source>
</reference>
<evidence type="ECO:0000256" key="5">
    <source>
        <dbReference type="ARBA" id="ARBA00022801"/>
    </source>
</evidence>
<evidence type="ECO:0000256" key="3">
    <source>
        <dbReference type="ARBA" id="ARBA00022729"/>
    </source>
</evidence>
<comment type="similarity">
    <text evidence="1">Belongs to the glycerophosphoryl diester phosphodiesterase family.</text>
</comment>